<organism evidence="2 3">
    <name type="scientific">Prunus dulcis</name>
    <name type="common">Almond</name>
    <name type="synonym">Amygdalus dulcis</name>
    <dbReference type="NCBI Taxonomy" id="3755"/>
    <lineage>
        <taxon>Eukaryota</taxon>
        <taxon>Viridiplantae</taxon>
        <taxon>Streptophyta</taxon>
        <taxon>Embryophyta</taxon>
        <taxon>Tracheophyta</taxon>
        <taxon>Spermatophyta</taxon>
        <taxon>Magnoliopsida</taxon>
        <taxon>eudicotyledons</taxon>
        <taxon>Gunneridae</taxon>
        <taxon>Pentapetalae</taxon>
        <taxon>rosids</taxon>
        <taxon>fabids</taxon>
        <taxon>Rosales</taxon>
        <taxon>Rosaceae</taxon>
        <taxon>Amygdaloideae</taxon>
        <taxon>Amygdaleae</taxon>
        <taxon>Prunus</taxon>
    </lineage>
</organism>
<sequence length="88" mass="9449">MTRELLLVQCIVSLQCSPCVLDEAEVINDVTTLRQQLRMFLPSDLPGLVEPALPGLFCTVGNCILGLGLPLPELESAVEMLLGPGKES</sequence>
<accession>A0AAD4VVS3</accession>
<evidence type="ECO:0000256" key="1">
    <source>
        <dbReference type="SAM" id="SignalP"/>
    </source>
</evidence>
<comment type="caution">
    <text evidence="2">The sequence shown here is derived from an EMBL/GenBank/DDBJ whole genome shotgun (WGS) entry which is preliminary data.</text>
</comment>
<feature type="chain" id="PRO_5042104072" evidence="1">
    <location>
        <begin position="17"/>
        <end position="88"/>
    </location>
</feature>
<name>A0AAD4VVS3_PRUDU</name>
<proteinExistence type="predicted"/>
<keyword evidence="1" id="KW-0732">Signal</keyword>
<dbReference type="AlphaFoldDB" id="A0AAD4VVS3"/>
<feature type="signal peptide" evidence="1">
    <location>
        <begin position="1"/>
        <end position="16"/>
    </location>
</feature>
<reference evidence="2 3" key="1">
    <citation type="journal article" date="2022" name="G3 (Bethesda)">
        <title>Whole-genome sequence and methylome profiling of the almond [Prunus dulcis (Mill.) D.A. Webb] cultivar 'Nonpareil'.</title>
        <authorList>
            <person name="D'Amico-Willman K.M."/>
            <person name="Ouma W.Z."/>
            <person name="Meulia T."/>
            <person name="Sideli G.M."/>
            <person name="Gradziel T.M."/>
            <person name="Fresnedo-Ramirez J."/>
        </authorList>
    </citation>
    <scope>NUCLEOTIDE SEQUENCE [LARGE SCALE GENOMIC DNA]</scope>
    <source>
        <strain evidence="2">Clone GOH B32 T37-40</strain>
    </source>
</reference>
<gene>
    <name evidence="2" type="ORF">L3X38_021338</name>
</gene>
<dbReference type="Proteomes" id="UP001054821">
    <property type="component" value="Chromosome 4"/>
</dbReference>
<evidence type="ECO:0000313" key="2">
    <source>
        <dbReference type="EMBL" id="KAI5331212.1"/>
    </source>
</evidence>
<keyword evidence="3" id="KW-1185">Reference proteome</keyword>
<dbReference type="EMBL" id="JAJFAZ020000004">
    <property type="protein sequence ID" value="KAI5331212.1"/>
    <property type="molecule type" value="Genomic_DNA"/>
</dbReference>
<evidence type="ECO:0000313" key="3">
    <source>
        <dbReference type="Proteomes" id="UP001054821"/>
    </source>
</evidence>
<protein>
    <submittedName>
        <fullName evidence="2">Uncharacterized protein</fullName>
    </submittedName>
</protein>